<protein>
    <recommendedName>
        <fullName evidence="1">Ig-like domain-containing protein</fullName>
    </recommendedName>
</protein>
<dbReference type="SMART" id="SM00408">
    <property type="entry name" value="IGc2"/>
    <property type="match status" value="1"/>
</dbReference>
<gene>
    <name evidence="2" type="ORF">KP79_PYT13484</name>
</gene>
<dbReference type="Proteomes" id="UP000242188">
    <property type="component" value="Unassembled WGS sequence"/>
</dbReference>
<dbReference type="SUPFAM" id="SSF48726">
    <property type="entry name" value="Immunoglobulin"/>
    <property type="match status" value="1"/>
</dbReference>
<proteinExistence type="predicted"/>
<feature type="domain" description="Ig-like" evidence="1">
    <location>
        <begin position="112"/>
        <end position="203"/>
    </location>
</feature>
<comment type="caution">
    <text evidence="2">The sequence shown here is derived from an EMBL/GenBank/DDBJ whole genome shotgun (WGS) entry which is preliminary data.</text>
</comment>
<evidence type="ECO:0000313" key="2">
    <source>
        <dbReference type="EMBL" id="OWF36758.1"/>
    </source>
</evidence>
<name>A0A210PJT7_MIZYE</name>
<dbReference type="InterPro" id="IPR007110">
    <property type="entry name" value="Ig-like_dom"/>
</dbReference>
<dbReference type="OrthoDB" id="6134048at2759"/>
<evidence type="ECO:0000259" key="1">
    <source>
        <dbReference type="PROSITE" id="PS50835"/>
    </source>
</evidence>
<dbReference type="InterPro" id="IPR013098">
    <property type="entry name" value="Ig_I-set"/>
</dbReference>
<dbReference type="InterPro" id="IPR003598">
    <property type="entry name" value="Ig_sub2"/>
</dbReference>
<dbReference type="EMBL" id="NEDP02076401">
    <property type="protein sequence ID" value="OWF36758.1"/>
    <property type="molecule type" value="Genomic_DNA"/>
</dbReference>
<accession>A0A210PJT7</accession>
<sequence length="808" mass="89809">MPNETPAKLECKFQGRYINPNLPVMCTCQMQKQCPEVNGRIKGTGGSGCIYLKFTISEAKTPHQLSALYLAEILKTRLENRQIVLKDESDQPLVLKHSPRVMIPTENPTDKPTIRLSRGHYRFTEGKVAILKCVVVATAETEYIKWVRVKDGKSHAICIDNEKYFGGLPKSPSLAIGDVVKSDGGTYFCRARNRAGEVESDVAFVEINSIGDLRTRNDDVSTVIKDIGAVIEDAGPMKEDVDVAKFTKAVQQGKFEDIGKLLQNRDFELEPFLVNPLLIVAVFGSPEVVEYIEKCSSIECDWNDNLEIRSGVCDSLLDEMKDRKATPLFVATFLENTATVKSLVKYSDKRNIAYCMKNLHLNKSMEKVYMTEFGERLKIKYSRLKPAVVPGHQKKTDGTWGRVFVIYSRDVLRPDDHVQEGIGLVMLRNPYEVNKEDLIVSNSQKPNRSISEQDNERAKQAIQLYSKKLWCNHINLNIIRVSSVRSCKGNIVEPEVCVVLCCITKGVVPLGEKEFPTRLAISEDDFIYTDVREGIFTYGGYDTRPSTFRHDYLKMGCDISSISEQNFGGTIGPFVNYEGNLSFLTCAHVLFDVGQQHDVDFTDDGIRKINVVQPGMSSSVPSGDPCGFVKRAIFDPSLDPSIDVAVVTISDPARIPKRGRFANDHSYKLARSGFMELPEYNTGSIDFDARISLSSPVFKFGSRTHLTRGVLVHFGIEVRPLSCTMQTSSKAGNVWIKNQYEVLGLEGQSFFEPGDSGAAVFSHSPFDRSLCCIGIAIGSLSNGSAIVTPIGAVLKALGEHHCEMASFP</sequence>
<evidence type="ECO:0000313" key="3">
    <source>
        <dbReference type="Proteomes" id="UP000242188"/>
    </source>
</evidence>
<reference evidence="2 3" key="1">
    <citation type="journal article" date="2017" name="Nat. Ecol. Evol.">
        <title>Scallop genome provides insights into evolution of bilaterian karyotype and development.</title>
        <authorList>
            <person name="Wang S."/>
            <person name="Zhang J."/>
            <person name="Jiao W."/>
            <person name="Li J."/>
            <person name="Xun X."/>
            <person name="Sun Y."/>
            <person name="Guo X."/>
            <person name="Huan P."/>
            <person name="Dong B."/>
            <person name="Zhang L."/>
            <person name="Hu X."/>
            <person name="Sun X."/>
            <person name="Wang J."/>
            <person name="Zhao C."/>
            <person name="Wang Y."/>
            <person name="Wang D."/>
            <person name="Huang X."/>
            <person name="Wang R."/>
            <person name="Lv J."/>
            <person name="Li Y."/>
            <person name="Zhang Z."/>
            <person name="Liu B."/>
            <person name="Lu W."/>
            <person name="Hui Y."/>
            <person name="Liang J."/>
            <person name="Zhou Z."/>
            <person name="Hou R."/>
            <person name="Li X."/>
            <person name="Liu Y."/>
            <person name="Li H."/>
            <person name="Ning X."/>
            <person name="Lin Y."/>
            <person name="Zhao L."/>
            <person name="Xing Q."/>
            <person name="Dou J."/>
            <person name="Li Y."/>
            <person name="Mao J."/>
            <person name="Guo H."/>
            <person name="Dou H."/>
            <person name="Li T."/>
            <person name="Mu C."/>
            <person name="Jiang W."/>
            <person name="Fu Q."/>
            <person name="Fu X."/>
            <person name="Miao Y."/>
            <person name="Liu J."/>
            <person name="Yu Q."/>
            <person name="Li R."/>
            <person name="Liao H."/>
            <person name="Li X."/>
            <person name="Kong Y."/>
            <person name="Jiang Z."/>
            <person name="Chourrout D."/>
            <person name="Li R."/>
            <person name="Bao Z."/>
        </authorList>
    </citation>
    <scope>NUCLEOTIDE SEQUENCE [LARGE SCALE GENOMIC DNA]</scope>
    <source>
        <strain evidence="2 3">PY_sf001</strain>
    </source>
</reference>
<dbReference type="InterPro" id="IPR013783">
    <property type="entry name" value="Ig-like_fold"/>
</dbReference>
<keyword evidence="3" id="KW-1185">Reference proteome</keyword>
<dbReference type="SMART" id="SM00409">
    <property type="entry name" value="IG"/>
    <property type="match status" value="1"/>
</dbReference>
<dbReference type="InterPro" id="IPR003599">
    <property type="entry name" value="Ig_sub"/>
</dbReference>
<dbReference type="Gene3D" id="2.60.40.10">
    <property type="entry name" value="Immunoglobulins"/>
    <property type="match status" value="1"/>
</dbReference>
<organism evidence="2 3">
    <name type="scientific">Mizuhopecten yessoensis</name>
    <name type="common">Japanese scallop</name>
    <name type="synonym">Patinopecten yessoensis</name>
    <dbReference type="NCBI Taxonomy" id="6573"/>
    <lineage>
        <taxon>Eukaryota</taxon>
        <taxon>Metazoa</taxon>
        <taxon>Spiralia</taxon>
        <taxon>Lophotrochozoa</taxon>
        <taxon>Mollusca</taxon>
        <taxon>Bivalvia</taxon>
        <taxon>Autobranchia</taxon>
        <taxon>Pteriomorphia</taxon>
        <taxon>Pectinida</taxon>
        <taxon>Pectinoidea</taxon>
        <taxon>Pectinidae</taxon>
        <taxon>Mizuhopecten</taxon>
    </lineage>
</organism>
<dbReference type="InterPro" id="IPR009003">
    <property type="entry name" value="Peptidase_S1_PA"/>
</dbReference>
<dbReference type="SUPFAM" id="SSF50494">
    <property type="entry name" value="Trypsin-like serine proteases"/>
    <property type="match status" value="1"/>
</dbReference>
<dbReference type="InterPro" id="IPR036179">
    <property type="entry name" value="Ig-like_dom_sf"/>
</dbReference>
<dbReference type="Pfam" id="PF07679">
    <property type="entry name" value="I-set"/>
    <property type="match status" value="1"/>
</dbReference>
<dbReference type="PROSITE" id="PS50835">
    <property type="entry name" value="IG_LIKE"/>
    <property type="match status" value="1"/>
</dbReference>
<dbReference type="AlphaFoldDB" id="A0A210PJT7"/>